<dbReference type="Gene3D" id="3.50.30.10">
    <property type="entry name" value="Phosphohistidine domain"/>
    <property type="match status" value="1"/>
</dbReference>
<dbReference type="EC" id="2.7.3.9" evidence="6 17"/>
<protein>
    <recommendedName>
        <fullName evidence="7 17">Phosphoenolpyruvate-protein phosphotransferase</fullName>
        <ecNumber evidence="6 17">2.7.3.9</ecNumber>
    </recommendedName>
    <alternativeName>
        <fullName evidence="16 17">Phosphotransferase system, enzyme I</fullName>
    </alternativeName>
</protein>
<evidence type="ECO:0000259" key="22">
    <source>
        <dbReference type="Pfam" id="PF00391"/>
    </source>
</evidence>
<comment type="function">
    <text evidence="3 17">General (non sugar-specific) component of the phosphoenolpyruvate-dependent sugar phosphotransferase system (sugar PTS). This major carbohydrate active-transport system catalyzes the phosphorylation of incoming sugar substrates concomitantly with their translocation across the cell membrane. Enzyme I transfers the phosphoryl group from phosphoenolpyruvate (PEP) to the phosphoryl carrier protein (HPr).</text>
</comment>
<keyword evidence="10 17" id="KW-0762">Sugar transport</keyword>
<evidence type="ECO:0000256" key="9">
    <source>
        <dbReference type="ARBA" id="ARBA00022490"/>
    </source>
</evidence>
<dbReference type="NCBIfam" id="TIGR01417">
    <property type="entry name" value="PTS_I_fam"/>
    <property type="match status" value="1"/>
</dbReference>
<dbReference type="GO" id="GO:0008965">
    <property type="term" value="F:phosphoenolpyruvate-protein phosphotransferase activity"/>
    <property type="evidence" value="ECO:0007669"/>
    <property type="project" value="UniProtKB-EC"/>
</dbReference>
<dbReference type="GO" id="GO:0009401">
    <property type="term" value="P:phosphoenolpyruvate-dependent sugar phosphotransferase system"/>
    <property type="evidence" value="ECO:0007669"/>
    <property type="project" value="UniProtKB-KW"/>
</dbReference>
<dbReference type="SUPFAM" id="SSF47831">
    <property type="entry name" value="Enzyme I of the PEP:sugar phosphotransferase system HPr-binding (sub)domain"/>
    <property type="match status" value="1"/>
</dbReference>
<dbReference type="PRINTS" id="PR01736">
    <property type="entry name" value="PHPHTRNFRASE"/>
</dbReference>
<feature type="binding site" evidence="20">
    <location>
        <position position="468"/>
    </location>
    <ligand>
        <name>Mg(2+)</name>
        <dbReference type="ChEBI" id="CHEBI:18420"/>
    </ligand>
</feature>
<evidence type="ECO:0000259" key="24">
    <source>
        <dbReference type="Pfam" id="PF05524"/>
    </source>
</evidence>
<feature type="binding site" evidence="19">
    <location>
        <position position="316"/>
    </location>
    <ligand>
        <name>phosphoenolpyruvate</name>
        <dbReference type="ChEBI" id="CHEBI:58702"/>
    </ligand>
</feature>
<evidence type="ECO:0000256" key="10">
    <source>
        <dbReference type="ARBA" id="ARBA00022597"/>
    </source>
</evidence>
<evidence type="ECO:0000256" key="8">
    <source>
        <dbReference type="ARBA" id="ARBA00022448"/>
    </source>
</evidence>
<dbReference type="PANTHER" id="PTHR46244">
    <property type="entry name" value="PHOSPHOENOLPYRUVATE-PROTEIN PHOSPHOTRANSFERASE"/>
    <property type="match status" value="1"/>
</dbReference>
<feature type="domain" description="PEP-utilising enzyme C-terminal" evidence="23">
    <location>
        <begin position="276"/>
        <end position="554"/>
    </location>
</feature>
<evidence type="ECO:0000256" key="3">
    <source>
        <dbReference type="ARBA" id="ARBA00002728"/>
    </source>
</evidence>
<comment type="catalytic activity">
    <reaction evidence="1 17">
        <text>L-histidyl-[protein] + phosphoenolpyruvate = N(pros)-phospho-L-histidyl-[protein] + pyruvate</text>
        <dbReference type="Rhea" id="RHEA:23880"/>
        <dbReference type="Rhea" id="RHEA-COMP:9745"/>
        <dbReference type="Rhea" id="RHEA-COMP:9746"/>
        <dbReference type="ChEBI" id="CHEBI:15361"/>
        <dbReference type="ChEBI" id="CHEBI:29979"/>
        <dbReference type="ChEBI" id="CHEBI:58702"/>
        <dbReference type="ChEBI" id="CHEBI:64837"/>
        <dbReference type="EC" id="2.7.3.9"/>
    </reaction>
</comment>
<evidence type="ECO:0000256" key="17">
    <source>
        <dbReference type="PIRNR" id="PIRNR000732"/>
    </source>
</evidence>
<dbReference type="SUPFAM" id="SSF51621">
    <property type="entry name" value="Phosphoenolpyruvate/pyruvate domain"/>
    <property type="match status" value="1"/>
</dbReference>
<proteinExistence type="inferred from homology"/>
<evidence type="ECO:0000256" key="14">
    <source>
        <dbReference type="ARBA" id="ARBA00022777"/>
    </source>
</evidence>
<dbReference type="Pfam" id="PF05524">
    <property type="entry name" value="PEP-utilisers_N"/>
    <property type="match status" value="1"/>
</dbReference>
<evidence type="ECO:0000256" key="7">
    <source>
        <dbReference type="ARBA" id="ARBA00016544"/>
    </source>
</evidence>
<dbReference type="PIRSF" id="PIRSF000732">
    <property type="entry name" value="PTS_enzyme_I"/>
    <property type="match status" value="1"/>
</dbReference>
<comment type="caution">
    <text evidence="25">The sequence shown here is derived from an EMBL/GenBank/DDBJ whole genome shotgun (WGS) entry which is preliminary data.</text>
</comment>
<evidence type="ECO:0000256" key="1">
    <source>
        <dbReference type="ARBA" id="ARBA00000683"/>
    </source>
</evidence>
<dbReference type="InterPro" id="IPR015813">
    <property type="entry name" value="Pyrv/PenolPyrv_kinase-like_dom"/>
</dbReference>
<feature type="binding site" evidence="19">
    <location>
        <position position="350"/>
    </location>
    <ligand>
        <name>phosphoenolpyruvate</name>
        <dbReference type="ChEBI" id="CHEBI:58702"/>
    </ligand>
</feature>
<keyword evidence="11 17" id="KW-0808">Transferase</keyword>
<dbReference type="InterPro" id="IPR050499">
    <property type="entry name" value="PEP-utilizing_PTS_enzyme"/>
</dbReference>
<dbReference type="EMBL" id="DRBW01000168">
    <property type="protein sequence ID" value="HDM90402.1"/>
    <property type="molecule type" value="Genomic_DNA"/>
</dbReference>
<dbReference type="GO" id="GO:0005737">
    <property type="term" value="C:cytoplasm"/>
    <property type="evidence" value="ECO:0007669"/>
    <property type="project" value="UniProtKB-SubCell"/>
</dbReference>
<keyword evidence="9 17" id="KW-0963">Cytoplasm</keyword>
<gene>
    <name evidence="25" type="primary">ptsP</name>
    <name evidence="25" type="ORF">ENG67_04235</name>
</gene>
<evidence type="ECO:0000256" key="4">
    <source>
        <dbReference type="ARBA" id="ARBA00004496"/>
    </source>
</evidence>
<sequence length="595" mass="68215">MRKRRWRLWQNWWRKVLEKTEKREVLLKGIPIMPGICIGQAQVLNPSIKTPVTRKISESQVAIEEKRFLKAIEKLKKELQEIRGDLDERLSDLINSQIMILEDPHFREGVSQRIKQRMESAESAVYRILNDISRELGEKGSGYMQERSQELLQLARELITTMQRERNHETTFRKDSILFAEDLSIQDTIKAVKSGVRAIALTGGGKTSHHAIILRNFGIPAVFGMRADLNEIEDGTTVILDGAKGIVIINPKKATLERYQAERARYEEFTKELFEHKEERPITVDGREFTVLINIDFPEELGILKGLGRHGIGLFRTEILYFTGKVDLESQRKIYEKIAEEIYPCPFVIRAFDLGGDKVFQFKEKNPFLGVRGIRVLLRNKKLFSEQIKAVILANKKGNIKFMIPMVSVVEEVLETKELLHQVFGEMKDSEPGVQLPDFGIMIETPSSALIADRIAPHVDFFSIGTNDLTQYTLAVDRRNPEMSYLFDHLHPSVLKLIKDIVEVSHKHNVWVGVCGELAADPYGVPFLVGMEVDELSVPPASLLETKELIRKISVEELEELVRKGLEAQTAREVRELAADYLREHYPEVTLFYPF</sequence>
<keyword evidence="8 17" id="KW-0813">Transport</keyword>
<feature type="active site" description="Tele-phosphohistidine intermediate" evidence="18">
    <location>
        <position position="209"/>
    </location>
</feature>
<comment type="subcellular location">
    <subcellularLocation>
        <location evidence="4 17">Cytoplasm</location>
    </subcellularLocation>
</comment>
<dbReference type="InterPro" id="IPR006318">
    <property type="entry name" value="PTS_EI-like"/>
</dbReference>
<feature type="binding site" evidence="19">
    <location>
        <begin position="467"/>
        <end position="468"/>
    </location>
    <ligand>
        <name>phosphoenolpyruvate</name>
        <dbReference type="ChEBI" id="CHEBI:58702"/>
    </ligand>
</feature>
<evidence type="ECO:0000256" key="15">
    <source>
        <dbReference type="ARBA" id="ARBA00022842"/>
    </source>
</evidence>
<dbReference type="PANTHER" id="PTHR46244:SF3">
    <property type="entry name" value="PHOSPHOENOLPYRUVATE-PROTEIN PHOSPHOTRANSFERASE"/>
    <property type="match status" value="1"/>
</dbReference>
<feature type="active site" description="Proton donor" evidence="18">
    <location>
        <position position="515"/>
    </location>
</feature>
<feature type="domain" description="Phosphotransferase system enzyme I N-terminal" evidence="24">
    <location>
        <begin position="28"/>
        <end position="147"/>
    </location>
</feature>
<dbReference type="InterPro" id="IPR008279">
    <property type="entry name" value="PEP-util_enz_mobile_dom"/>
</dbReference>
<evidence type="ECO:0000256" key="12">
    <source>
        <dbReference type="ARBA" id="ARBA00022683"/>
    </source>
</evidence>
<dbReference type="InterPro" id="IPR023151">
    <property type="entry name" value="PEP_util_CS"/>
</dbReference>
<dbReference type="Proteomes" id="UP000885931">
    <property type="component" value="Unassembled WGS sequence"/>
</dbReference>
<evidence type="ECO:0000256" key="6">
    <source>
        <dbReference type="ARBA" id="ARBA00012232"/>
    </source>
</evidence>
<keyword evidence="13 17" id="KW-0479">Metal-binding</keyword>
<keyword evidence="21" id="KW-0175">Coiled coil</keyword>
<dbReference type="InterPro" id="IPR036637">
    <property type="entry name" value="Phosphohistidine_dom_sf"/>
</dbReference>
<dbReference type="PROSITE" id="PS00742">
    <property type="entry name" value="PEP_ENZYMES_2"/>
    <property type="match status" value="1"/>
</dbReference>
<evidence type="ECO:0000313" key="25">
    <source>
        <dbReference type="EMBL" id="HDM90402.1"/>
    </source>
</evidence>
<comment type="similarity">
    <text evidence="5 17">Belongs to the PEP-utilizing enzyme family.</text>
</comment>
<dbReference type="Pfam" id="PF00391">
    <property type="entry name" value="PEP-utilizers"/>
    <property type="match status" value="1"/>
</dbReference>
<dbReference type="InterPro" id="IPR036618">
    <property type="entry name" value="PtsI_HPr-bd_sf"/>
</dbReference>
<evidence type="ECO:0000256" key="5">
    <source>
        <dbReference type="ARBA" id="ARBA00007837"/>
    </source>
</evidence>
<dbReference type="SUPFAM" id="SSF52009">
    <property type="entry name" value="Phosphohistidine domain"/>
    <property type="match status" value="1"/>
</dbReference>
<evidence type="ECO:0000256" key="16">
    <source>
        <dbReference type="ARBA" id="ARBA00033235"/>
    </source>
</evidence>
<evidence type="ECO:0000259" key="23">
    <source>
        <dbReference type="Pfam" id="PF02896"/>
    </source>
</evidence>
<evidence type="ECO:0000256" key="2">
    <source>
        <dbReference type="ARBA" id="ARBA00001946"/>
    </source>
</evidence>
<reference evidence="25" key="1">
    <citation type="journal article" date="2020" name="mSystems">
        <title>Genome- and Community-Level Interaction Insights into Carbon Utilization and Element Cycling Functions of Hydrothermarchaeota in Hydrothermal Sediment.</title>
        <authorList>
            <person name="Zhou Z."/>
            <person name="Liu Y."/>
            <person name="Xu W."/>
            <person name="Pan J."/>
            <person name="Luo Z.H."/>
            <person name="Li M."/>
        </authorList>
    </citation>
    <scope>NUCLEOTIDE SEQUENCE [LARGE SCALE GENOMIC DNA]</scope>
    <source>
        <strain evidence="25">HyVt-237</strain>
    </source>
</reference>
<keyword evidence="15 17" id="KW-0460">Magnesium</keyword>
<dbReference type="AlphaFoldDB" id="A0A7C0XB77"/>
<feature type="coiled-coil region" evidence="21">
    <location>
        <begin position="65"/>
        <end position="92"/>
    </location>
</feature>
<feature type="binding site" evidence="20">
    <location>
        <position position="444"/>
    </location>
    <ligand>
        <name>Mg(2+)</name>
        <dbReference type="ChEBI" id="CHEBI:18420"/>
    </ligand>
</feature>
<accession>A0A7C0XB77</accession>
<evidence type="ECO:0000256" key="19">
    <source>
        <dbReference type="PIRSR" id="PIRSR000732-2"/>
    </source>
</evidence>
<comment type="cofactor">
    <cofactor evidence="2 17 20">
        <name>Mg(2+)</name>
        <dbReference type="ChEBI" id="CHEBI:18420"/>
    </cofactor>
</comment>
<evidence type="ECO:0000256" key="11">
    <source>
        <dbReference type="ARBA" id="ARBA00022679"/>
    </source>
</evidence>
<dbReference type="InterPro" id="IPR040442">
    <property type="entry name" value="Pyrv_kinase-like_dom_sf"/>
</dbReference>
<dbReference type="InterPro" id="IPR024692">
    <property type="entry name" value="PTS_EI"/>
</dbReference>
<name>A0A7C0XB77_UNCW3</name>
<dbReference type="InterPro" id="IPR008731">
    <property type="entry name" value="PTS_EIN"/>
</dbReference>
<feature type="domain" description="PEP-utilising enzyme mobile" evidence="22">
    <location>
        <begin position="173"/>
        <end position="245"/>
    </location>
</feature>
<dbReference type="Gene3D" id="3.20.20.60">
    <property type="entry name" value="Phosphoenolpyruvate-binding domains"/>
    <property type="match status" value="1"/>
</dbReference>
<dbReference type="GO" id="GO:0016301">
    <property type="term" value="F:kinase activity"/>
    <property type="evidence" value="ECO:0007669"/>
    <property type="project" value="UniProtKB-KW"/>
</dbReference>
<evidence type="ECO:0000256" key="21">
    <source>
        <dbReference type="SAM" id="Coils"/>
    </source>
</evidence>
<keyword evidence="12 17" id="KW-0598">Phosphotransferase system</keyword>
<evidence type="ECO:0000256" key="18">
    <source>
        <dbReference type="PIRSR" id="PIRSR000732-1"/>
    </source>
</evidence>
<dbReference type="Gene3D" id="1.10.274.10">
    <property type="entry name" value="PtsI, HPr-binding domain"/>
    <property type="match status" value="1"/>
</dbReference>
<dbReference type="Pfam" id="PF02896">
    <property type="entry name" value="PEP-utilizers_C"/>
    <property type="match status" value="1"/>
</dbReference>
<feature type="binding site" evidence="19">
    <location>
        <position position="478"/>
    </location>
    <ligand>
        <name>phosphoenolpyruvate</name>
        <dbReference type="ChEBI" id="CHEBI:58702"/>
    </ligand>
</feature>
<evidence type="ECO:0000256" key="13">
    <source>
        <dbReference type="ARBA" id="ARBA00022723"/>
    </source>
</evidence>
<dbReference type="InterPro" id="IPR000121">
    <property type="entry name" value="PEP_util_C"/>
</dbReference>
<keyword evidence="14 17" id="KW-0418">Kinase</keyword>
<dbReference type="GO" id="GO:0046872">
    <property type="term" value="F:metal ion binding"/>
    <property type="evidence" value="ECO:0007669"/>
    <property type="project" value="UniProtKB-KW"/>
</dbReference>
<organism evidence="25">
    <name type="scientific">candidate division WOR-3 bacterium</name>
    <dbReference type="NCBI Taxonomy" id="2052148"/>
    <lineage>
        <taxon>Bacteria</taxon>
        <taxon>Bacteria division WOR-3</taxon>
    </lineage>
</organism>
<evidence type="ECO:0000256" key="20">
    <source>
        <dbReference type="PIRSR" id="PIRSR000732-3"/>
    </source>
</evidence>